<dbReference type="EMBL" id="RSCD01000009">
    <property type="protein sequence ID" value="RSH90976.1"/>
    <property type="molecule type" value="Genomic_DNA"/>
</dbReference>
<feature type="compositionally biased region" description="Basic and acidic residues" evidence="1">
    <location>
        <begin position="119"/>
        <end position="135"/>
    </location>
</feature>
<evidence type="ECO:0000313" key="2">
    <source>
        <dbReference type="EMBL" id="RSH90976.1"/>
    </source>
</evidence>
<dbReference type="Gene3D" id="3.80.10.10">
    <property type="entry name" value="Ribonuclease Inhibitor"/>
    <property type="match status" value="2"/>
</dbReference>
<organism evidence="2 3">
    <name type="scientific">Saitozyma podzolica</name>
    <dbReference type="NCBI Taxonomy" id="1890683"/>
    <lineage>
        <taxon>Eukaryota</taxon>
        <taxon>Fungi</taxon>
        <taxon>Dikarya</taxon>
        <taxon>Basidiomycota</taxon>
        <taxon>Agaricomycotina</taxon>
        <taxon>Tremellomycetes</taxon>
        <taxon>Tremellales</taxon>
        <taxon>Trimorphomycetaceae</taxon>
        <taxon>Saitozyma</taxon>
    </lineage>
</organism>
<dbReference type="PANTHER" id="PTHR12904">
    <property type="match status" value="1"/>
</dbReference>
<feature type="compositionally biased region" description="Low complexity" evidence="1">
    <location>
        <begin position="1"/>
        <end position="32"/>
    </location>
</feature>
<dbReference type="Proteomes" id="UP000279259">
    <property type="component" value="Unassembled WGS sequence"/>
</dbReference>
<feature type="region of interest" description="Disordered" evidence="1">
    <location>
        <begin position="1"/>
        <end position="51"/>
    </location>
</feature>
<name>A0A427YIR1_9TREE</name>
<feature type="compositionally biased region" description="Low complexity" evidence="1">
    <location>
        <begin position="104"/>
        <end position="115"/>
    </location>
</feature>
<dbReference type="InterPro" id="IPR051341">
    <property type="entry name" value="Zyg-11_UBL_adapter"/>
</dbReference>
<keyword evidence="3" id="KW-1185">Reference proteome</keyword>
<evidence type="ECO:0000313" key="3">
    <source>
        <dbReference type="Proteomes" id="UP000279259"/>
    </source>
</evidence>
<dbReference type="SUPFAM" id="SSF52047">
    <property type="entry name" value="RNI-like"/>
    <property type="match status" value="1"/>
</dbReference>
<dbReference type="STRING" id="1890683.A0A427YIR1"/>
<protein>
    <submittedName>
        <fullName evidence="2">Uncharacterized protein</fullName>
    </submittedName>
</protein>
<sequence length="577" mass="63131">MASSSSGRRPGSASGLYTISRPAASSSSTPRRPAQPKRKKPRTVWNSADTKSEWDELVAVSSLSTSAPSTRKPRLRGLPSLAKCAGDAAARGFKRLWEDEAEPSTSTSATATATALTRGGRDGADASENNDLRTELKGRGGSWSVLWAGTPDHLKEPVRDSVFRWWGSYLTIQVLRTFENPPHLRLPGDILPAIASVQQLKPLVPPSDIAESFTSLTLTHAAKAPDVAIAGLIHFLPNLEVINLKGCTLAGKRVVETIVKRCRRLRRINLKGTAIGEDDLRSLLDEFGQQLEGLKVDNVRFHNSPDKAFASGPFPKITHLCLPGDIINAPSQDFRERAKRFGQIIAHPLPRAAPADASFDWPKFSHIFPALTHLYLPGLLIPTNTTISVPPNQLVKLSLGPGGPPSLEDFRHQGDPKGSKDARCDNGMAAYSMYLYEEGMSGPWQRTLKRLTISTPCKIDPYHFVPEEWISLDFQTALEELNLPSMQFSGVDGNELFAQTIAEGFRNLRSLDLSGSSVTDEDVFTILDGCPLISHIDLTSCRGVRVQNRRNIFKAWEAARKAPDAEPVSGFIDLHTV</sequence>
<proteinExistence type="predicted"/>
<evidence type="ECO:0000256" key="1">
    <source>
        <dbReference type="SAM" id="MobiDB-lite"/>
    </source>
</evidence>
<dbReference type="InterPro" id="IPR032675">
    <property type="entry name" value="LRR_dom_sf"/>
</dbReference>
<gene>
    <name evidence="2" type="ORF">EHS25_010152</name>
</gene>
<accession>A0A427YIR1</accession>
<dbReference type="OrthoDB" id="550575at2759"/>
<dbReference type="PANTHER" id="PTHR12904:SF23">
    <property type="entry name" value="PROTEIN ZER-1 HOMOLOG"/>
    <property type="match status" value="1"/>
</dbReference>
<comment type="caution">
    <text evidence="2">The sequence shown here is derived from an EMBL/GenBank/DDBJ whole genome shotgun (WGS) entry which is preliminary data.</text>
</comment>
<reference evidence="2 3" key="1">
    <citation type="submission" date="2018-11" db="EMBL/GenBank/DDBJ databases">
        <title>Genome sequence of Saitozyma podzolica DSM 27192.</title>
        <authorList>
            <person name="Aliyu H."/>
            <person name="Gorte O."/>
            <person name="Ochsenreither K."/>
        </authorList>
    </citation>
    <scope>NUCLEOTIDE SEQUENCE [LARGE SCALE GENOMIC DNA]</scope>
    <source>
        <strain evidence="2 3">DSM 27192</strain>
    </source>
</reference>
<feature type="region of interest" description="Disordered" evidence="1">
    <location>
        <begin position="100"/>
        <end position="135"/>
    </location>
</feature>
<dbReference type="AlphaFoldDB" id="A0A427YIR1"/>